<dbReference type="KEGG" id="rta:Rta_34860"/>
<dbReference type="AlphaFoldDB" id="F5Y050"/>
<protein>
    <submittedName>
        <fullName evidence="2">Uncharacterized protein</fullName>
    </submittedName>
</protein>
<feature type="chain" id="PRO_5003331233" evidence="1">
    <location>
        <begin position="20"/>
        <end position="180"/>
    </location>
</feature>
<name>F5Y050_RAMTT</name>
<accession>F5Y050</accession>
<dbReference type="OrthoDB" id="8908194at2"/>
<evidence type="ECO:0000313" key="3">
    <source>
        <dbReference type="Proteomes" id="UP000008385"/>
    </source>
</evidence>
<evidence type="ECO:0000313" key="2">
    <source>
        <dbReference type="EMBL" id="AEG94599.1"/>
    </source>
</evidence>
<dbReference type="HOGENOM" id="CLU_1516569_0_0_4"/>
<proteinExistence type="predicted"/>
<dbReference type="STRING" id="365046.Rta_34860"/>
<organism evidence="2 3">
    <name type="scientific">Ramlibacter tataouinensis (strain ATCC BAA-407 / DSM 14655 / LMG 21543 / TTB310)</name>
    <dbReference type="NCBI Taxonomy" id="365046"/>
    <lineage>
        <taxon>Bacteria</taxon>
        <taxon>Pseudomonadati</taxon>
        <taxon>Pseudomonadota</taxon>
        <taxon>Betaproteobacteria</taxon>
        <taxon>Burkholderiales</taxon>
        <taxon>Comamonadaceae</taxon>
        <taxon>Ramlibacter</taxon>
    </lineage>
</organism>
<reference evidence="2 3" key="2">
    <citation type="journal article" date="2011" name="PLoS ONE">
        <title>The Cyst-Dividing Bacterium Ramlibacter tataouinensis TTB310 Genome Reveals a Well-Stocked Toolbox for Adaptation to a Desert Environment.</title>
        <authorList>
            <person name="De Luca G."/>
            <person name="Barakat M."/>
            <person name="Ortet P."/>
            <person name="Fochesato S."/>
            <person name="Jourlin-Castelli C."/>
            <person name="Ansaldi M."/>
            <person name="Py B."/>
            <person name="Fichant G."/>
            <person name="Coutinho P.M."/>
            <person name="Voulhoux R."/>
            <person name="Bastien O."/>
            <person name="Marechal E."/>
            <person name="Henrissat B."/>
            <person name="Quentin Y."/>
            <person name="Noirot P."/>
            <person name="Filloux A."/>
            <person name="Mejean V."/>
            <person name="Dubow M.S."/>
            <person name="Barras F."/>
            <person name="Barbe V."/>
            <person name="Weissenbach J."/>
            <person name="Mihalcescu I."/>
            <person name="Vermeglio A."/>
            <person name="Achouak W."/>
            <person name="Heulin T."/>
        </authorList>
    </citation>
    <scope>NUCLEOTIDE SEQUENCE [LARGE SCALE GENOMIC DNA]</scope>
    <source>
        <strain evidence="3">ATCC BAA-407 / DSM 14655 / LMG 21543 / TTB310</strain>
    </source>
</reference>
<dbReference type="Proteomes" id="UP000008385">
    <property type="component" value="Chromosome"/>
</dbReference>
<evidence type="ECO:0000256" key="1">
    <source>
        <dbReference type="SAM" id="SignalP"/>
    </source>
</evidence>
<dbReference type="EMBL" id="CP000245">
    <property type="protein sequence ID" value="AEG94599.1"/>
    <property type="molecule type" value="Genomic_DNA"/>
</dbReference>
<dbReference type="eggNOG" id="ENOG50349BC">
    <property type="taxonomic scope" value="Bacteria"/>
</dbReference>
<sequence>MLGRSVAAIILGLAASAAAAGSAGAQFGVMITLSRPGAGSNVCVSGTAASGGGTSVQVRCDGNVFVDISPVQPARTPEFMPAFRPARDTLLPDYCRTEQAGVSRQLAPSINCRLDDQAFSVGEAEQDGWRFGDQLFATNDEGVDQHLARMRRRDDRGTLTALRIIGAEQGRRAVELLVSF</sequence>
<gene>
    <name evidence="2" type="ordered locus">Rta_34860</name>
</gene>
<keyword evidence="3" id="KW-1185">Reference proteome</keyword>
<reference evidence="3" key="1">
    <citation type="submission" date="2006-01" db="EMBL/GenBank/DDBJ databases">
        <title>Genome of the cyst-dividing bacterium Ramlibacter tataouinensis.</title>
        <authorList>
            <person name="Barakat M."/>
            <person name="Ortet P."/>
            <person name="De Luca G."/>
            <person name="Jourlin-Castelli C."/>
            <person name="Ansaldi M."/>
            <person name="Py B."/>
            <person name="Fichant G."/>
            <person name="Coutinho P."/>
            <person name="Voulhoux R."/>
            <person name="Bastien O."/>
            <person name="Roy S."/>
            <person name="Marechal E."/>
            <person name="Henrissat B."/>
            <person name="Quentin Y."/>
            <person name="Noirot P."/>
            <person name="Filloux A."/>
            <person name="Mejean V."/>
            <person name="DuBow M."/>
            <person name="Barras F."/>
            <person name="Heulin T."/>
        </authorList>
    </citation>
    <scope>NUCLEOTIDE SEQUENCE [LARGE SCALE GENOMIC DNA]</scope>
    <source>
        <strain evidence="3">ATCC BAA-407 / DSM 14655 / LMG 21543 / TTB310</strain>
    </source>
</reference>
<keyword evidence="1" id="KW-0732">Signal</keyword>
<dbReference type="RefSeq" id="WP_013902830.1">
    <property type="nucleotide sequence ID" value="NC_015677.1"/>
</dbReference>
<feature type="signal peptide" evidence="1">
    <location>
        <begin position="1"/>
        <end position="19"/>
    </location>
</feature>